<name>A0A7C5_9CAUD</name>
<dbReference type="KEGG" id="vg:4484381"/>
<keyword evidence="2" id="KW-1185">Reference proteome</keyword>
<accession>A0A7C5</accession>
<dbReference type="EMBL" id="AB231700">
    <property type="protein sequence ID" value="BAF36102.1"/>
    <property type="molecule type" value="Genomic_DNA"/>
</dbReference>
<protein>
    <submittedName>
        <fullName evidence="1">Uncharacterized protein</fullName>
    </submittedName>
</protein>
<sequence length="41" mass="4841">MKGVFLMIDDKPHWYTTEYLNRFNVQLHNTSGPKTGATWKN</sequence>
<evidence type="ECO:0000313" key="2">
    <source>
        <dbReference type="Proteomes" id="UP000001249"/>
    </source>
</evidence>
<proteinExistence type="predicted"/>
<dbReference type="RefSeq" id="YP_851025.1">
    <property type="nucleotide sequence ID" value="NC_008562.1"/>
</dbReference>
<evidence type="ECO:0000313" key="1">
    <source>
        <dbReference type="EMBL" id="BAF36102.1"/>
    </source>
</evidence>
<dbReference type="GeneID" id="4484381"/>
<organism evidence="1 2">
    <name type="scientific">Microcystis phage LMM01</name>
    <dbReference type="NCBI Taxonomy" id="2856824"/>
    <lineage>
        <taxon>Viruses</taxon>
        <taxon>Duplodnaviria</taxon>
        <taxon>Heunggongvirae</taxon>
        <taxon>Uroviricota</taxon>
        <taxon>Caudoviricetes</taxon>
        <taxon>Fukuivirus</taxon>
        <taxon>Fukuivirus LMM01</taxon>
    </lineage>
</organism>
<reference evidence="2" key="1">
    <citation type="journal article" date="2008" name="J. Bacteriol.">
        <title>Ma-LMM01 infecting toxic Microcystis aeruginosa illuminates diverse cyanophage genome strategies.</title>
        <authorList>
            <person name="Yoshida T."/>
            <person name="Nagasaki K."/>
            <person name="Takashima Y."/>
            <person name="Shirai Y."/>
            <person name="Tomaru Y."/>
            <person name="Takao Y."/>
            <person name="Sakamoto S."/>
            <person name="Hiroishi S."/>
            <person name="Ogata H."/>
        </authorList>
    </citation>
    <scope>NUCLEOTIDE SEQUENCE</scope>
</reference>
<dbReference type="Proteomes" id="UP000001249">
    <property type="component" value="Segment"/>
</dbReference>